<accession>A0A222P3V1</accession>
<gene>
    <name evidence="1" type="ORF">clem_09895</name>
</gene>
<protein>
    <submittedName>
        <fullName evidence="1">Uncharacterized protein</fullName>
    </submittedName>
</protein>
<dbReference type="RefSeq" id="WP_269766784.1">
    <property type="nucleotide sequence ID" value="NZ_CP016397.1"/>
</dbReference>
<reference evidence="2" key="1">
    <citation type="submission" date="2016-07" db="EMBL/GenBank/DDBJ databases">
        <authorList>
            <person name="Florea S."/>
            <person name="Webb J.S."/>
            <person name="Jaromczyk J."/>
            <person name="Schardl C.L."/>
        </authorList>
    </citation>
    <scope>NUCLEOTIDE SEQUENCE [LARGE SCALE GENOMIC DNA]</scope>
    <source>
        <strain evidence="2">CDC-D5610</strain>
    </source>
</reference>
<name>A0A222P3V1_9GAMM</name>
<evidence type="ECO:0000313" key="2">
    <source>
        <dbReference type="Proteomes" id="UP000201728"/>
    </source>
</evidence>
<dbReference type="AlphaFoldDB" id="A0A222P3V1"/>
<dbReference type="EMBL" id="CP016397">
    <property type="protein sequence ID" value="ASQ46528.1"/>
    <property type="molecule type" value="Genomic_DNA"/>
</dbReference>
<dbReference type="Pfam" id="PF06296">
    <property type="entry name" value="RelE"/>
    <property type="match status" value="1"/>
</dbReference>
<dbReference type="InterPro" id="IPR009387">
    <property type="entry name" value="HigB-2"/>
</dbReference>
<dbReference type="KEGG" id="lcd:clem_09895"/>
<keyword evidence="2" id="KW-1185">Reference proteome</keyword>
<sequence length="49" mass="5589">MDIYKITAFSEWADEYKVSNEVLLNAINEMNNGLFDANLGGNVYKNVFL</sequence>
<evidence type="ECO:0000313" key="1">
    <source>
        <dbReference type="EMBL" id="ASQ46528.1"/>
    </source>
</evidence>
<dbReference type="Proteomes" id="UP000201728">
    <property type="component" value="Chromosome"/>
</dbReference>
<proteinExistence type="predicted"/>
<organism evidence="1 2">
    <name type="scientific">Legionella clemsonensis</name>
    <dbReference type="NCBI Taxonomy" id="1867846"/>
    <lineage>
        <taxon>Bacteria</taxon>
        <taxon>Pseudomonadati</taxon>
        <taxon>Pseudomonadota</taxon>
        <taxon>Gammaproteobacteria</taxon>
        <taxon>Legionellales</taxon>
        <taxon>Legionellaceae</taxon>
        <taxon>Legionella</taxon>
    </lineage>
</organism>